<feature type="chain" id="PRO_5014809069" description="acid phosphatase" evidence="12">
    <location>
        <begin position="23"/>
        <end position="409"/>
    </location>
</feature>
<feature type="domain" description="Calcineurin-like phosphoesterase" evidence="13">
    <location>
        <begin position="41"/>
        <end position="249"/>
    </location>
</feature>
<keyword evidence="8 12" id="KW-0732">Signal</keyword>
<dbReference type="EMBL" id="OIVN01006329">
    <property type="protein sequence ID" value="SPD30719.1"/>
    <property type="molecule type" value="Genomic_DNA"/>
</dbReference>
<comment type="cofactor">
    <cofactor evidence="2">
        <name>Fe cation</name>
        <dbReference type="ChEBI" id="CHEBI:24875"/>
    </cofactor>
</comment>
<proteinExistence type="inferred from homology"/>
<organism evidence="14">
    <name type="scientific">Fagus sylvatica</name>
    <name type="common">Beechnut</name>
    <dbReference type="NCBI Taxonomy" id="28930"/>
    <lineage>
        <taxon>Eukaryota</taxon>
        <taxon>Viridiplantae</taxon>
        <taxon>Streptophyta</taxon>
        <taxon>Embryophyta</taxon>
        <taxon>Tracheophyta</taxon>
        <taxon>Spermatophyta</taxon>
        <taxon>Magnoliopsida</taxon>
        <taxon>eudicotyledons</taxon>
        <taxon>Gunneridae</taxon>
        <taxon>Pentapetalae</taxon>
        <taxon>rosids</taxon>
        <taxon>fabids</taxon>
        <taxon>Fagales</taxon>
        <taxon>Fagaceae</taxon>
        <taxon>Fagus</taxon>
    </lineage>
</organism>
<evidence type="ECO:0000256" key="4">
    <source>
        <dbReference type="ARBA" id="ARBA00008723"/>
    </source>
</evidence>
<evidence type="ECO:0000256" key="3">
    <source>
        <dbReference type="ARBA" id="ARBA00004613"/>
    </source>
</evidence>
<dbReference type="EC" id="3.1.3.2" evidence="5"/>
<dbReference type="SUPFAM" id="SSF56300">
    <property type="entry name" value="Metallo-dependent phosphatases"/>
    <property type="match status" value="1"/>
</dbReference>
<dbReference type="Gene3D" id="3.60.21.10">
    <property type="match status" value="1"/>
</dbReference>
<evidence type="ECO:0000256" key="1">
    <source>
        <dbReference type="ARBA" id="ARBA00000032"/>
    </source>
</evidence>
<dbReference type="GO" id="GO:0046872">
    <property type="term" value="F:metal ion binding"/>
    <property type="evidence" value="ECO:0007669"/>
    <property type="project" value="UniProtKB-KW"/>
</dbReference>
<dbReference type="PANTHER" id="PTHR10161">
    <property type="entry name" value="TARTRATE-RESISTANT ACID PHOSPHATASE TYPE 5"/>
    <property type="match status" value="1"/>
</dbReference>
<dbReference type="InterPro" id="IPR024927">
    <property type="entry name" value="Acid_PPase"/>
</dbReference>
<feature type="signal peptide" evidence="12">
    <location>
        <begin position="1"/>
        <end position="22"/>
    </location>
</feature>
<evidence type="ECO:0000313" key="14">
    <source>
        <dbReference type="EMBL" id="SPD30719.1"/>
    </source>
</evidence>
<comment type="similarity">
    <text evidence="4">Belongs to the metallophosphoesterase superfamily. Purple acid phosphatase family.</text>
</comment>
<dbReference type="GO" id="GO:0005576">
    <property type="term" value="C:extracellular region"/>
    <property type="evidence" value="ECO:0007669"/>
    <property type="project" value="UniProtKB-SubCell"/>
</dbReference>
<keyword evidence="9" id="KW-0378">Hydrolase</keyword>
<sequence length="409" mass="45690">MATKAHQCLHLTFMLCISLVLSSFADLQRFEHPAKGEGRLSFLVVGDWGRRGFYNQSEVALQMGKIGEKLDIDFVISTGDNFYDNGLEGVNDPAFEESFSKIYTAKSLQKQWYSVLGNHDYRGDVAAQLSPILQKIDSRWLCQRSFILNAEIVEFFFVDTTPFVDDYFAETEHKYDWRGVSPRTTYLANLLEDLESALRESTSKWKIVVGHHAIRSVGHHGDTPELIKYILPILKANNVDLYINGHDHCLEHIVTTDSPIQLLTSGAGSKAWRGDVKNFNHDIVKFFYDGQGFMSVQLTQPEALIVFYDVFGKELHKFVVSKQLYSDIQPTPPAEIGTAPPPDRWDRHGKAWPAGWSSCFTAWPAGWSSCFAAWPASLLRGVASGVGLSLVVAGLTGGGGYKSEKRATP</sequence>
<evidence type="ECO:0000256" key="9">
    <source>
        <dbReference type="ARBA" id="ARBA00022801"/>
    </source>
</evidence>
<keyword evidence="7" id="KW-0479">Metal-binding</keyword>
<keyword evidence="6" id="KW-0964">Secreted</keyword>
<evidence type="ECO:0000256" key="8">
    <source>
        <dbReference type="ARBA" id="ARBA00022729"/>
    </source>
</evidence>
<evidence type="ECO:0000256" key="10">
    <source>
        <dbReference type="ARBA" id="ARBA00022833"/>
    </source>
</evidence>
<dbReference type="PANTHER" id="PTHR10161:SF44">
    <property type="entry name" value="PURPLE ACID PHOSPHATASE"/>
    <property type="match status" value="1"/>
</dbReference>
<keyword evidence="10" id="KW-0862">Zinc</keyword>
<evidence type="ECO:0000256" key="6">
    <source>
        <dbReference type="ARBA" id="ARBA00022525"/>
    </source>
</evidence>
<dbReference type="InterPro" id="IPR029052">
    <property type="entry name" value="Metallo-depent_PP-like"/>
</dbReference>
<dbReference type="InterPro" id="IPR051558">
    <property type="entry name" value="Metallophosphoesterase_PAP"/>
</dbReference>
<comment type="catalytic activity">
    <reaction evidence="1">
        <text>a phosphate monoester + H2O = an alcohol + phosphate</text>
        <dbReference type="Rhea" id="RHEA:15017"/>
        <dbReference type="ChEBI" id="CHEBI:15377"/>
        <dbReference type="ChEBI" id="CHEBI:30879"/>
        <dbReference type="ChEBI" id="CHEBI:43474"/>
        <dbReference type="ChEBI" id="CHEBI:67140"/>
        <dbReference type="EC" id="3.1.3.2"/>
    </reaction>
</comment>
<name>A0A2N9J2Q1_FAGSY</name>
<evidence type="ECO:0000256" key="5">
    <source>
        <dbReference type="ARBA" id="ARBA00012646"/>
    </source>
</evidence>
<protein>
    <recommendedName>
        <fullName evidence="5">acid phosphatase</fullName>
        <ecNumber evidence="5">3.1.3.2</ecNumber>
    </recommendedName>
</protein>
<reference evidence="14" key="1">
    <citation type="submission" date="2018-02" db="EMBL/GenBank/DDBJ databases">
        <authorList>
            <person name="Cohen D.B."/>
            <person name="Kent A.D."/>
        </authorList>
    </citation>
    <scope>NUCLEOTIDE SEQUENCE</scope>
</reference>
<evidence type="ECO:0000256" key="7">
    <source>
        <dbReference type="ARBA" id="ARBA00022723"/>
    </source>
</evidence>
<dbReference type="AlphaFoldDB" id="A0A2N9J2Q1"/>
<keyword evidence="11" id="KW-0325">Glycoprotein</keyword>
<dbReference type="CDD" id="cd07378">
    <property type="entry name" value="MPP_ACP5"/>
    <property type="match status" value="1"/>
</dbReference>
<evidence type="ECO:0000256" key="2">
    <source>
        <dbReference type="ARBA" id="ARBA00001962"/>
    </source>
</evidence>
<dbReference type="InterPro" id="IPR004843">
    <property type="entry name" value="Calcineurin-like_PHP"/>
</dbReference>
<evidence type="ECO:0000256" key="11">
    <source>
        <dbReference type="ARBA" id="ARBA00023180"/>
    </source>
</evidence>
<dbReference type="FunFam" id="3.60.21.10:FF:000027">
    <property type="entry name" value="Purple acid phosphatase"/>
    <property type="match status" value="1"/>
</dbReference>
<evidence type="ECO:0000259" key="13">
    <source>
        <dbReference type="Pfam" id="PF00149"/>
    </source>
</evidence>
<dbReference type="Pfam" id="PF00149">
    <property type="entry name" value="Metallophos"/>
    <property type="match status" value="1"/>
</dbReference>
<accession>A0A2N9J2Q1</accession>
<comment type="subcellular location">
    <subcellularLocation>
        <location evidence="3">Secreted</location>
    </subcellularLocation>
</comment>
<gene>
    <name evidence="14" type="ORF">FSB_LOCUS58601</name>
</gene>
<evidence type="ECO:0000256" key="12">
    <source>
        <dbReference type="SAM" id="SignalP"/>
    </source>
</evidence>
<dbReference type="GO" id="GO:0003993">
    <property type="term" value="F:acid phosphatase activity"/>
    <property type="evidence" value="ECO:0007669"/>
    <property type="project" value="UniProtKB-EC"/>
</dbReference>